<sequence>MITTENITLHDDLDESYGSPYGLEYKGYTFVFNSIEDRDLWISDCNDDDLDYIIENESVETED</sequence>
<evidence type="ECO:0000313" key="1">
    <source>
        <dbReference type="EMBL" id="SOK58688.1"/>
    </source>
</evidence>
<reference evidence="3" key="2">
    <citation type="submission" date="2017-10" db="EMBL/GenBank/DDBJ databases">
        <authorList>
            <person name="Skurnik M."/>
        </authorList>
    </citation>
    <scope>NUCLEOTIDE SEQUENCE [LARGE SCALE GENOMIC DNA]</scope>
</reference>
<evidence type="ECO:0000313" key="2">
    <source>
        <dbReference type="EMBL" id="VUE36457.1"/>
    </source>
</evidence>
<evidence type="ECO:0000313" key="3">
    <source>
        <dbReference type="Proteomes" id="UP000240931"/>
    </source>
</evidence>
<dbReference type="KEGG" id="vg:40100829"/>
<reference evidence="2 4" key="3">
    <citation type="submission" date="2019-06" db="EMBL/GenBank/DDBJ databases">
        <authorList>
            <person name="Bower L."/>
            <person name="Leinonen R."/>
        </authorList>
    </citation>
    <scope>NUCLEOTIDE SEQUENCE [LARGE SCALE GENOMIC DNA]</scope>
</reference>
<dbReference type="Proteomes" id="UP000240931">
    <property type="component" value="Segment"/>
</dbReference>
<reference evidence="1" key="1">
    <citation type="submission" date="2017-10" db="EMBL/GenBank/DDBJ databases">
        <authorList>
            <person name="Banno H."/>
            <person name="Chua N.-H."/>
        </authorList>
    </citation>
    <scope>NUCLEOTIDE SEQUENCE [LARGE SCALE GENOMIC DNA]</scope>
</reference>
<dbReference type="EMBL" id="LR596615">
    <property type="protein sequence ID" value="VUE36457.1"/>
    <property type="molecule type" value="Genomic_DNA"/>
</dbReference>
<keyword evidence="3" id="KW-1185">Reference proteome</keyword>
<proteinExistence type="predicted"/>
<gene>
    <name evidence="1" type="primary">g411</name>
</gene>
<accession>A0A2C9CZ87</accession>
<dbReference type="RefSeq" id="YP_009624021.1">
    <property type="nucleotide sequence ID" value="NC_042116.1"/>
</dbReference>
<dbReference type="OrthoDB" id="28216at10239"/>
<organism evidence="1 3">
    <name type="scientific">Yersinia phage fHe-Yen9-04</name>
    <dbReference type="NCBI Taxonomy" id="2052742"/>
    <lineage>
        <taxon>Viruses</taxon>
        <taxon>Duplodnaviria</taxon>
        <taxon>Heunggongvirae</taxon>
        <taxon>Uroviricota</taxon>
        <taxon>Caudoviricetes</taxon>
        <taxon>Eneladusvirus</taxon>
        <taxon>Eneladusvirus Yen904</taxon>
    </lineage>
</organism>
<dbReference type="Proteomes" id="UP000317227">
    <property type="component" value="Segment"/>
</dbReference>
<dbReference type="GeneID" id="40100829"/>
<protein>
    <submittedName>
        <fullName evidence="1">Uncharacterized protein</fullName>
    </submittedName>
</protein>
<evidence type="ECO:0000313" key="4">
    <source>
        <dbReference type="Proteomes" id="UP000317227"/>
    </source>
</evidence>
<dbReference type="EMBL" id="LT960551">
    <property type="protein sequence ID" value="SOK58688.1"/>
    <property type="molecule type" value="Genomic_DNA"/>
</dbReference>
<name>A0A2C9CZ87_9CAUD</name>